<protein>
    <recommendedName>
        <fullName evidence="4">Polyhydroxyalkanoate synthesis regulator phasin</fullName>
    </recommendedName>
</protein>
<evidence type="ECO:0000313" key="3">
    <source>
        <dbReference type="Proteomes" id="UP000016638"/>
    </source>
</evidence>
<dbReference type="RefSeq" id="WP_021726261.1">
    <property type="nucleotide sequence ID" value="NZ_AWEZ01000045.1"/>
</dbReference>
<evidence type="ECO:0000313" key="2">
    <source>
        <dbReference type="EMBL" id="ERL08392.1"/>
    </source>
</evidence>
<dbReference type="eggNOG" id="COG3937">
    <property type="taxonomic scope" value="Bacteria"/>
</dbReference>
<evidence type="ECO:0000256" key="1">
    <source>
        <dbReference type="SAM" id="MobiDB-lite"/>
    </source>
</evidence>
<dbReference type="AlphaFoldDB" id="U2UZ54"/>
<proteinExistence type="predicted"/>
<evidence type="ECO:0008006" key="4">
    <source>
        <dbReference type="Google" id="ProtNLM"/>
    </source>
</evidence>
<accession>U2UZ54</accession>
<gene>
    <name evidence="2" type="ORF">HMPREF1316_0089</name>
</gene>
<organism evidence="2 3">
    <name type="scientific">Olsenella profusa F0195</name>
    <dbReference type="NCBI Taxonomy" id="1125712"/>
    <lineage>
        <taxon>Bacteria</taxon>
        <taxon>Bacillati</taxon>
        <taxon>Actinomycetota</taxon>
        <taxon>Coriobacteriia</taxon>
        <taxon>Coriobacteriales</taxon>
        <taxon>Atopobiaceae</taxon>
        <taxon>Olsenella</taxon>
    </lineage>
</organism>
<dbReference type="OrthoDB" id="2134917at2"/>
<reference evidence="2 3" key="1">
    <citation type="submission" date="2013-08" db="EMBL/GenBank/DDBJ databases">
        <authorList>
            <person name="Durkin A.S."/>
            <person name="Haft D.R."/>
            <person name="McCorrison J."/>
            <person name="Torralba M."/>
            <person name="Gillis M."/>
            <person name="Haft D.H."/>
            <person name="Methe B."/>
            <person name="Sutton G."/>
            <person name="Nelson K.E."/>
        </authorList>
    </citation>
    <scope>NUCLEOTIDE SEQUENCE [LARGE SCALE GENOMIC DNA]</scope>
    <source>
        <strain evidence="2 3">F0195</strain>
    </source>
</reference>
<sequence length="116" mass="12202">MSAFDDLGEGVRKIFLAGVGAVALSAEKSQQLVNDLVKKGELTVEEGKALNEELRHHASKASSDASDALLRAKLRSMTAEERAAWLAHAQSIADGIDAAPTKVPVEDGSASTETQD</sequence>
<dbReference type="Proteomes" id="UP000016638">
    <property type="component" value="Unassembled WGS sequence"/>
</dbReference>
<dbReference type="PATRIC" id="fig|1125712.3.peg.1222"/>
<name>U2UZ54_9ACTN</name>
<dbReference type="STRING" id="1125712.HMPREF1316_0089"/>
<feature type="region of interest" description="Disordered" evidence="1">
    <location>
        <begin position="97"/>
        <end position="116"/>
    </location>
</feature>
<dbReference type="EMBL" id="AWEZ01000045">
    <property type="protein sequence ID" value="ERL08392.1"/>
    <property type="molecule type" value="Genomic_DNA"/>
</dbReference>
<keyword evidence="3" id="KW-1185">Reference proteome</keyword>
<comment type="caution">
    <text evidence="2">The sequence shown here is derived from an EMBL/GenBank/DDBJ whole genome shotgun (WGS) entry which is preliminary data.</text>
</comment>